<protein>
    <submittedName>
        <fullName evidence="1">Uncharacterized protein</fullName>
    </submittedName>
</protein>
<dbReference type="Proteomes" id="UP000199577">
    <property type="component" value="Unassembled WGS sequence"/>
</dbReference>
<accession>A0A1I1GPV1</accession>
<evidence type="ECO:0000313" key="1">
    <source>
        <dbReference type="EMBL" id="SFC13485.1"/>
    </source>
</evidence>
<dbReference type="AlphaFoldDB" id="A0A1I1GPV1"/>
<dbReference type="RefSeq" id="WP_139215836.1">
    <property type="nucleotide sequence ID" value="NZ_FOLL01000005.1"/>
</dbReference>
<gene>
    <name evidence="1" type="ORF">SAMN05421747_10516</name>
</gene>
<sequence>MDSVLMALSSTPDSLRTPEQKETIKKIQLMVAKYVELKDGVFSFTLPKEEFVEKTGLGIEYYDVITLLST</sequence>
<organism evidence="1 2">
    <name type="scientific">Parapedobacter composti</name>
    <dbReference type="NCBI Taxonomy" id="623281"/>
    <lineage>
        <taxon>Bacteria</taxon>
        <taxon>Pseudomonadati</taxon>
        <taxon>Bacteroidota</taxon>
        <taxon>Sphingobacteriia</taxon>
        <taxon>Sphingobacteriales</taxon>
        <taxon>Sphingobacteriaceae</taxon>
        <taxon>Parapedobacter</taxon>
    </lineage>
</organism>
<proteinExistence type="predicted"/>
<dbReference type="OrthoDB" id="800057at2"/>
<dbReference type="EMBL" id="FOLL01000005">
    <property type="protein sequence ID" value="SFC13485.1"/>
    <property type="molecule type" value="Genomic_DNA"/>
</dbReference>
<reference evidence="1 2" key="1">
    <citation type="submission" date="2016-10" db="EMBL/GenBank/DDBJ databases">
        <authorList>
            <person name="de Groot N.N."/>
        </authorList>
    </citation>
    <scope>NUCLEOTIDE SEQUENCE [LARGE SCALE GENOMIC DNA]</scope>
    <source>
        <strain evidence="1 2">DSM 22900</strain>
    </source>
</reference>
<evidence type="ECO:0000313" key="2">
    <source>
        <dbReference type="Proteomes" id="UP000199577"/>
    </source>
</evidence>
<dbReference type="STRING" id="623281.SAMN05421747_10516"/>
<keyword evidence="2" id="KW-1185">Reference proteome</keyword>
<name>A0A1I1GPV1_9SPHI</name>